<name>A0A8K0WN23_9HYPO</name>
<comment type="caution">
    <text evidence="2">The sequence shown here is derived from an EMBL/GenBank/DDBJ whole genome shotgun (WGS) entry which is preliminary data.</text>
</comment>
<keyword evidence="3" id="KW-1185">Reference proteome</keyword>
<sequence length="286" mass="32210">MKGRKRARLPWVPKPSLPVDDTADLPKLMGFRGAECRGPPMLAPDSIQSFLQSASSLSKTGHELDMLCRRHQIDNPLYALLMAIDPTSGSSMLHAVVDAGNIEGLCGIRTAFGPNLLTRQGTYRLVQVFMTHQDKVGNNAMHRAVQTGRLDMVRDLYRFFCLRPMQDERQGAPPDDPSAPENWVFTDEVWHMATRPLLFLCAKNRAGRDVVEEARIRGQEEITQFLERIVKGLDPNLRRTREGEMERMERGLRRNFHFLGSDGKEVEDSDSGIYAEDTQEGGGQDS</sequence>
<feature type="region of interest" description="Disordered" evidence="1">
    <location>
        <begin position="259"/>
        <end position="286"/>
    </location>
</feature>
<evidence type="ECO:0000313" key="2">
    <source>
        <dbReference type="EMBL" id="KAH7309630.1"/>
    </source>
</evidence>
<organism evidence="2 3">
    <name type="scientific">Stachybotrys elegans</name>
    <dbReference type="NCBI Taxonomy" id="80388"/>
    <lineage>
        <taxon>Eukaryota</taxon>
        <taxon>Fungi</taxon>
        <taxon>Dikarya</taxon>
        <taxon>Ascomycota</taxon>
        <taxon>Pezizomycotina</taxon>
        <taxon>Sordariomycetes</taxon>
        <taxon>Hypocreomycetidae</taxon>
        <taxon>Hypocreales</taxon>
        <taxon>Stachybotryaceae</taxon>
        <taxon>Stachybotrys</taxon>
    </lineage>
</organism>
<evidence type="ECO:0000256" key="1">
    <source>
        <dbReference type="SAM" id="MobiDB-lite"/>
    </source>
</evidence>
<dbReference type="Gene3D" id="1.25.40.20">
    <property type="entry name" value="Ankyrin repeat-containing domain"/>
    <property type="match status" value="1"/>
</dbReference>
<protein>
    <submittedName>
        <fullName evidence="2">Uncharacterized protein</fullName>
    </submittedName>
</protein>
<evidence type="ECO:0000313" key="3">
    <source>
        <dbReference type="Proteomes" id="UP000813444"/>
    </source>
</evidence>
<dbReference type="Proteomes" id="UP000813444">
    <property type="component" value="Unassembled WGS sequence"/>
</dbReference>
<dbReference type="OrthoDB" id="4795535at2759"/>
<accession>A0A8K0WN23</accession>
<dbReference type="EMBL" id="JAGPNK010000013">
    <property type="protein sequence ID" value="KAH7309630.1"/>
    <property type="molecule type" value="Genomic_DNA"/>
</dbReference>
<proteinExistence type="predicted"/>
<gene>
    <name evidence="2" type="ORF">B0I35DRAFT_440366</name>
</gene>
<dbReference type="AlphaFoldDB" id="A0A8K0WN23"/>
<dbReference type="InterPro" id="IPR036770">
    <property type="entry name" value="Ankyrin_rpt-contain_sf"/>
</dbReference>
<reference evidence="2" key="1">
    <citation type="journal article" date="2021" name="Nat. Commun.">
        <title>Genetic determinants of endophytism in the Arabidopsis root mycobiome.</title>
        <authorList>
            <person name="Mesny F."/>
            <person name="Miyauchi S."/>
            <person name="Thiergart T."/>
            <person name="Pickel B."/>
            <person name="Atanasova L."/>
            <person name="Karlsson M."/>
            <person name="Huettel B."/>
            <person name="Barry K.W."/>
            <person name="Haridas S."/>
            <person name="Chen C."/>
            <person name="Bauer D."/>
            <person name="Andreopoulos W."/>
            <person name="Pangilinan J."/>
            <person name="LaButti K."/>
            <person name="Riley R."/>
            <person name="Lipzen A."/>
            <person name="Clum A."/>
            <person name="Drula E."/>
            <person name="Henrissat B."/>
            <person name="Kohler A."/>
            <person name="Grigoriev I.V."/>
            <person name="Martin F.M."/>
            <person name="Hacquard S."/>
        </authorList>
    </citation>
    <scope>NUCLEOTIDE SEQUENCE</scope>
    <source>
        <strain evidence="2">MPI-CAGE-CH-0235</strain>
    </source>
</reference>